<dbReference type="InterPro" id="IPR022418">
    <property type="entry name" value="Porphobilinogen_deaminase_C"/>
</dbReference>
<dbReference type="Gene3D" id="3.40.190.10">
    <property type="entry name" value="Periplasmic binding protein-like II"/>
    <property type="match status" value="2"/>
</dbReference>
<evidence type="ECO:0000256" key="6">
    <source>
        <dbReference type="ARBA" id="ARBA00022679"/>
    </source>
</evidence>
<comment type="caution">
    <text evidence="13">The sequence shown here is derived from an EMBL/GenBank/DDBJ whole genome shotgun (WGS) entry which is preliminary data.</text>
</comment>
<evidence type="ECO:0000313" key="14">
    <source>
        <dbReference type="Proteomes" id="UP000823823"/>
    </source>
</evidence>
<comment type="catalytic activity">
    <reaction evidence="8">
        <text>4 porphobilinogen + H2O = hydroxymethylbilane + 4 NH4(+)</text>
        <dbReference type="Rhea" id="RHEA:13185"/>
        <dbReference type="ChEBI" id="CHEBI:15377"/>
        <dbReference type="ChEBI" id="CHEBI:28938"/>
        <dbReference type="ChEBI" id="CHEBI:57845"/>
        <dbReference type="ChEBI" id="CHEBI:58126"/>
        <dbReference type="EC" id="2.5.1.61"/>
    </reaction>
</comment>
<comment type="similarity">
    <text evidence="3">Belongs to the HMBS family.</text>
</comment>
<proteinExistence type="inferred from homology"/>
<dbReference type="InterPro" id="IPR036803">
    <property type="entry name" value="Porphobilinogen_deaminase_C_sf"/>
</dbReference>
<evidence type="ECO:0000256" key="1">
    <source>
        <dbReference type="ARBA" id="ARBA00001916"/>
    </source>
</evidence>
<keyword evidence="7" id="KW-0627">Porphyrin biosynthesis</keyword>
<protein>
    <recommendedName>
        <fullName evidence="5 9">Hydroxymethylbilane synthase</fullName>
        <ecNumber evidence="5 9">2.5.1.61</ecNumber>
    </recommendedName>
</protein>
<dbReference type="AlphaFoldDB" id="A0A9D2LBI5"/>
<dbReference type="NCBIfam" id="TIGR00212">
    <property type="entry name" value="hemC"/>
    <property type="match status" value="1"/>
</dbReference>
<dbReference type="PROSITE" id="PS00533">
    <property type="entry name" value="PORPHOBILINOGEN_DEAM"/>
    <property type="match status" value="1"/>
</dbReference>
<feature type="region of interest" description="Disordered" evidence="10">
    <location>
        <begin position="213"/>
        <end position="245"/>
    </location>
</feature>
<dbReference type="GO" id="GO:0005737">
    <property type="term" value="C:cytoplasm"/>
    <property type="evidence" value="ECO:0007669"/>
    <property type="project" value="UniProtKB-UniRule"/>
</dbReference>
<evidence type="ECO:0000256" key="3">
    <source>
        <dbReference type="ARBA" id="ARBA00005638"/>
    </source>
</evidence>
<feature type="domain" description="Porphobilinogen deaminase N-terminal" evidence="11">
    <location>
        <begin position="6"/>
        <end position="208"/>
    </location>
</feature>
<dbReference type="InterPro" id="IPR022417">
    <property type="entry name" value="Porphobilin_deaminase_N"/>
</dbReference>
<comment type="cofactor">
    <cofactor evidence="1">
        <name>dipyrromethane</name>
        <dbReference type="ChEBI" id="CHEBI:60342"/>
    </cofactor>
</comment>
<evidence type="ECO:0000256" key="10">
    <source>
        <dbReference type="SAM" id="MobiDB-lite"/>
    </source>
</evidence>
<evidence type="ECO:0000256" key="8">
    <source>
        <dbReference type="ARBA" id="ARBA00048169"/>
    </source>
</evidence>
<dbReference type="SUPFAM" id="SSF53850">
    <property type="entry name" value="Periplasmic binding protein-like II"/>
    <property type="match status" value="1"/>
</dbReference>
<dbReference type="InterPro" id="IPR022419">
    <property type="entry name" value="Porphobilin_deaminase_cofac_BS"/>
</dbReference>
<dbReference type="EC" id="2.5.1.61" evidence="5 9"/>
<dbReference type="GO" id="GO:0004418">
    <property type="term" value="F:hydroxymethylbilane synthase activity"/>
    <property type="evidence" value="ECO:0007669"/>
    <property type="project" value="UniProtKB-UniRule"/>
</dbReference>
<dbReference type="FunFam" id="3.40.190.10:FF:000005">
    <property type="entry name" value="Porphobilinogen deaminase"/>
    <property type="match status" value="1"/>
</dbReference>
<dbReference type="SUPFAM" id="SSF54782">
    <property type="entry name" value="Porphobilinogen deaminase (hydroxymethylbilane synthase), C-terminal domain"/>
    <property type="match status" value="1"/>
</dbReference>
<evidence type="ECO:0000259" key="12">
    <source>
        <dbReference type="Pfam" id="PF03900"/>
    </source>
</evidence>
<dbReference type="Proteomes" id="UP000823823">
    <property type="component" value="Unassembled WGS sequence"/>
</dbReference>
<evidence type="ECO:0000256" key="2">
    <source>
        <dbReference type="ARBA" id="ARBA00002869"/>
    </source>
</evidence>
<dbReference type="Pfam" id="PF03900">
    <property type="entry name" value="Porphobil_deamC"/>
    <property type="match status" value="1"/>
</dbReference>
<evidence type="ECO:0000259" key="11">
    <source>
        <dbReference type="Pfam" id="PF01379"/>
    </source>
</evidence>
<reference evidence="13" key="1">
    <citation type="journal article" date="2021" name="PeerJ">
        <title>Extensive microbial diversity within the chicken gut microbiome revealed by metagenomics and culture.</title>
        <authorList>
            <person name="Gilroy R."/>
            <person name="Ravi A."/>
            <person name="Getino M."/>
            <person name="Pursley I."/>
            <person name="Horton D.L."/>
            <person name="Alikhan N.F."/>
            <person name="Baker D."/>
            <person name="Gharbi K."/>
            <person name="Hall N."/>
            <person name="Watson M."/>
            <person name="Adriaenssens E.M."/>
            <person name="Foster-Nyarko E."/>
            <person name="Jarju S."/>
            <person name="Secka A."/>
            <person name="Antonio M."/>
            <person name="Oren A."/>
            <person name="Chaudhuri R.R."/>
            <person name="La Ragione R."/>
            <person name="Hildebrand F."/>
            <person name="Pallen M.J."/>
        </authorList>
    </citation>
    <scope>NUCLEOTIDE SEQUENCE</scope>
    <source>
        <strain evidence="13">ChiHjej13B12-24818</strain>
    </source>
</reference>
<accession>A0A9D2LBI5</accession>
<dbReference type="Gene3D" id="3.30.160.40">
    <property type="entry name" value="Porphobilinogen deaminase, C-terminal domain"/>
    <property type="match status" value="1"/>
</dbReference>
<organism evidence="13 14">
    <name type="scientific">Candidatus Brachybacterium merdavium</name>
    <dbReference type="NCBI Taxonomy" id="2838513"/>
    <lineage>
        <taxon>Bacteria</taxon>
        <taxon>Bacillati</taxon>
        <taxon>Actinomycetota</taxon>
        <taxon>Actinomycetes</taxon>
        <taxon>Micrococcales</taxon>
        <taxon>Dermabacteraceae</taxon>
        <taxon>Brachybacterium</taxon>
    </lineage>
</organism>
<evidence type="ECO:0000256" key="7">
    <source>
        <dbReference type="ARBA" id="ARBA00023244"/>
    </source>
</evidence>
<dbReference type="PRINTS" id="PR00151">
    <property type="entry name" value="PORPHBDMNASE"/>
</dbReference>
<comment type="subunit">
    <text evidence="4">Monomer.</text>
</comment>
<gene>
    <name evidence="13" type="primary">hemC</name>
    <name evidence="13" type="ORF">H9786_02235</name>
</gene>
<keyword evidence="6 13" id="KW-0808">Transferase</keyword>
<evidence type="ECO:0000256" key="4">
    <source>
        <dbReference type="ARBA" id="ARBA00011245"/>
    </source>
</evidence>
<dbReference type="PIRSF" id="PIRSF001438">
    <property type="entry name" value="4pyrrol_synth_OHMeBilane_synth"/>
    <property type="match status" value="1"/>
</dbReference>
<reference evidence="13" key="2">
    <citation type="submission" date="2021-04" db="EMBL/GenBank/DDBJ databases">
        <authorList>
            <person name="Gilroy R."/>
        </authorList>
    </citation>
    <scope>NUCLEOTIDE SEQUENCE</scope>
    <source>
        <strain evidence="13">ChiHjej13B12-24818</strain>
    </source>
</reference>
<feature type="compositionally biased region" description="Low complexity" evidence="10">
    <location>
        <begin position="225"/>
        <end position="240"/>
    </location>
</feature>
<feature type="domain" description="Porphobilinogen deaminase C-terminal" evidence="12">
    <location>
        <begin position="270"/>
        <end position="321"/>
    </location>
</feature>
<dbReference type="InterPro" id="IPR000860">
    <property type="entry name" value="HemC"/>
</dbReference>
<dbReference type="EMBL" id="DWZH01000017">
    <property type="protein sequence ID" value="HJB09340.1"/>
    <property type="molecule type" value="Genomic_DNA"/>
</dbReference>
<sequence length="362" mass="36602">MSAAPLRIGTRASTLALTQSGQVGAALVEGTGHEVELVHVSTRGDVDRTSLLSQIGGTGVFVTAVRQALLDGEVDVIVHSCKDLPTTPLEEITLACIPAREEPRDALCARDGMTLLQLPAGAKIGTGSPRRAAQLLRARPDLEVTAIRGNVETRLARALGEDADLDAVVLAASGLQRVGRDEVISELLPVEVMLPAPAQGALAVEVAAHALRGADGPAPDGGDGPAPDGGADAGTSADARAGADGRAEADAPAWFAARLAAVDDRATRAAVTAERALLRTLEAGCSAPVAAFAQIEDGALRLRALTIRPDGTRVVESESSAPFDVTADAASGEGSVPMVLGADLAASLLEGGAGEILAEAKA</sequence>
<dbReference type="PANTHER" id="PTHR11557:SF0">
    <property type="entry name" value="PORPHOBILINOGEN DEAMINASE"/>
    <property type="match status" value="1"/>
</dbReference>
<evidence type="ECO:0000313" key="13">
    <source>
        <dbReference type="EMBL" id="HJB09340.1"/>
    </source>
</evidence>
<dbReference type="GO" id="GO:0006783">
    <property type="term" value="P:heme biosynthetic process"/>
    <property type="evidence" value="ECO:0007669"/>
    <property type="project" value="TreeGrafter"/>
</dbReference>
<name>A0A9D2LBI5_9MICO</name>
<comment type="function">
    <text evidence="2">Tetrapolymerization of the monopyrrole PBG into the hydroxymethylbilane pre-uroporphyrinogen in several discrete steps.</text>
</comment>
<evidence type="ECO:0000256" key="5">
    <source>
        <dbReference type="ARBA" id="ARBA00012655"/>
    </source>
</evidence>
<dbReference type="PANTHER" id="PTHR11557">
    <property type="entry name" value="PORPHOBILINOGEN DEAMINASE"/>
    <property type="match status" value="1"/>
</dbReference>
<dbReference type="Pfam" id="PF01379">
    <property type="entry name" value="Porphobil_deam"/>
    <property type="match status" value="1"/>
</dbReference>
<evidence type="ECO:0000256" key="9">
    <source>
        <dbReference type="NCBIfam" id="TIGR00212"/>
    </source>
</evidence>